<dbReference type="Proteomes" id="UP001367508">
    <property type="component" value="Unassembled WGS sequence"/>
</dbReference>
<gene>
    <name evidence="1" type="ORF">VNO77_04081</name>
</gene>
<dbReference type="EMBL" id="JAYMYQ010000001">
    <property type="protein sequence ID" value="KAK7361984.1"/>
    <property type="molecule type" value="Genomic_DNA"/>
</dbReference>
<reference evidence="1 2" key="1">
    <citation type="submission" date="2024-01" db="EMBL/GenBank/DDBJ databases">
        <title>The genomes of 5 underutilized Papilionoideae crops provide insights into root nodulation and disease resistanc.</title>
        <authorList>
            <person name="Jiang F."/>
        </authorList>
    </citation>
    <scope>NUCLEOTIDE SEQUENCE [LARGE SCALE GENOMIC DNA]</scope>
    <source>
        <strain evidence="1">LVBAO_FW01</strain>
        <tissue evidence="1">Leaves</tissue>
    </source>
</reference>
<evidence type="ECO:0000313" key="1">
    <source>
        <dbReference type="EMBL" id="KAK7361984.1"/>
    </source>
</evidence>
<protein>
    <submittedName>
        <fullName evidence="1">Uncharacterized protein</fullName>
    </submittedName>
</protein>
<organism evidence="1 2">
    <name type="scientific">Canavalia gladiata</name>
    <name type="common">Sword bean</name>
    <name type="synonym">Dolichos gladiatus</name>
    <dbReference type="NCBI Taxonomy" id="3824"/>
    <lineage>
        <taxon>Eukaryota</taxon>
        <taxon>Viridiplantae</taxon>
        <taxon>Streptophyta</taxon>
        <taxon>Embryophyta</taxon>
        <taxon>Tracheophyta</taxon>
        <taxon>Spermatophyta</taxon>
        <taxon>Magnoliopsida</taxon>
        <taxon>eudicotyledons</taxon>
        <taxon>Gunneridae</taxon>
        <taxon>Pentapetalae</taxon>
        <taxon>rosids</taxon>
        <taxon>fabids</taxon>
        <taxon>Fabales</taxon>
        <taxon>Fabaceae</taxon>
        <taxon>Papilionoideae</taxon>
        <taxon>50 kb inversion clade</taxon>
        <taxon>NPAAA clade</taxon>
        <taxon>indigoferoid/millettioid clade</taxon>
        <taxon>Phaseoleae</taxon>
        <taxon>Canavalia</taxon>
    </lineage>
</organism>
<evidence type="ECO:0000313" key="2">
    <source>
        <dbReference type="Proteomes" id="UP001367508"/>
    </source>
</evidence>
<keyword evidence="2" id="KW-1185">Reference proteome</keyword>
<name>A0AAN9R8R0_CANGL</name>
<comment type="caution">
    <text evidence="1">The sequence shown here is derived from an EMBL/GenBank/DDBJ whole genome shotgun (WGS) entry which is preliminary data.</text>
</comment>
<proteinExistence type="predicted"/>
<dbReference type="AlphaFoldDB" id="A0AAN9R8R0"/>
<accession>A0AAN9R8R0</accession>
<sequence length="135" mass="15326">MEVLACPEDEGSLFPDPIMAHMPKRNAFFSWTLVGQSFRSWGVPTHMALQPSNYIIHVRPLLVVNVSPSSHGSCMAFLDHFFPFSNSRGAERFSSTKGSLGLIADSRRRQIIDYTQQRREFILSLSLIHLHLLLI</sequence>